<keyword evidence="9 11" id="KW-0057">Aromatic amino acid biosynthesis</keyword>
<dbReference type="CDD" id="cd00464">
    <property type="entry name" value="SK"/>
    <property type="match status" value="1"/>
</dbReference>
<evidence type="ECO:0000256" key="8">
    <source>
        <dbReference type="ARBA" id="ARBA00022840"/>
    </source>
</evidence>
<evidence type="ECO:0000256" key="1">
    <source>
        <dbReference type="ARBA" id="ARBA00004842"/>
    </source>
</evidence>
<feature type="binding site" evidence="11">
    <location>
        <position position="15"/>
    </location>
    <ligand>
        <name>Mg(2+)</name>
        <dbReference type="ChEBI" id="CHEBI:18420"/>
    </ligand>
</feature>
<sequence length="175" mass="19152">MASVVLVGLMGAGKTTIGQLLAQKTQLDLIDLDQKIVADAGKRIPDIFEEVGEIGFRQLETQALRESLAQNVILSTGGGVVTQAVNRMLLKNCAVPVVYLQADASVLYRRVCGDNNRPIAKNLNLQGFQDLAQKRADFYEEVSDLTIKTDDTTPDMVTAQIFSVYNFGEMNQLLS</sequence>
<dbReference type="EC" id="2.7.1.71" evidence="3 11"/>
<dbReference type="InterPro" id="IPR023000">
    <property type="entry name" value="Shikimate_kinase_CS"/>
</dbReference>
<dbReference type="GO" id="GO:0016301">
    <property type="term" value="F:kinase activity"/>
    <property type="evidence" value="ECO:0007669"/>
    <property type="project" value="UniProtKB-KW"/>
</dbReference>
<feature type="binding site" evidence="11">
    <location>
        <position position="117"/>
    </location>
    <ligand>
        <name>ATP</name>
        <dbReference type="ChEBI" id="CHEBI:30616"/>
    </ligand>
</feature>
<dbReference type="Proteomes" id="UP001597267">
    <property type="component" value="Unassembled WGS sequence"/>
</dbReference>
<keyword evidence="4 11" id="KW-0028">Amino-acid biosynthesis</keyword>
<dbReference type="SUPFAM" id="SSF52540">
    <property type="entry name" value="P-loop containing nucleoside triphosphate hydrolases"/>
    <property type="match status" value="1"/>
</dbReference>
<feature type="binding site" evidence="11">
    <location>
        <begin position="11"/>
        <end position="16"/>
    </location>
    <ligand>
        <name>ATP</name>
        <dbReference type="ChEBI" id="CHEBI:30616"/>
    </ligand>
</feature>
<dbReference type="PROSITE" id="PS01128">
    <property type="entry name" value="SHIKIMATE_KINASE"/>
    <property type="match status" value="1"/>
</dbReference>
<dbReference type="PANTHER" id="PTHR21087:SF16">
    <property type="entry name" value="SHIKIMATE KINASE 1, CHLOROPLASTIC"/>
    <property type="match status" value="1"/>
</dbReference>
<dbReference type="Pfam" id="PF01202">
    <property type="entry name" value="SKI"/>
    <property type="match status" value="1"/>
</dbReference>
<evidence type="ECO:0000256" key="10">
    <source>
        <dbReference type="ARBA" id="ARBA00048567"/>
    </source>
</evidence>
<keyword evidence="5 11" id="KW-0808">Transferase</keyword>
<dbReference type="Gene3D" id="3.40.50.300">
    <property type="entry name" value="P-loop containing nucleotide triphosphate hydrolases"/>
    <property type="match status" value="1"/>
</dbReference>
<dbReference type="EMBL" id="JBHTOP010000022">
    <property type="protein sequence ID" value="MFD1672010.1"/>
    <property type="molecule type" value="Genomic_DNA"/>
</dbReference>
<keyword evidence="11" id="KW-0963">Cytoplasm</keyword>
<comment type="caution">
    <text evidence="12">The sequence shown here is derived from an EMBL/GenBank/DDBJ whole genome shotgun (WGS) entry which is preliminary data.</text>
</comment>
<reference evidence="13" key="1">
    <citation type="journal article" date="2019" name="Int. J. Syst. Evol. Microbiol.">
        <title>The Global Catalogue of Microorganisms (GCM) 10K type strain sequencing project: providing services to taxonomists for standard genome sequencing and annotation.</title>
        <authorList>
            <consortium name="The Broad Institute Genomics Platform"/>
            <consortium name="The Broad Institute Genome Sequencing Center for Infectious Disease"/>
            <person name="Wu L."/>
            <person name="Ma J."/>
        </authorList>
    </citation>
    <scope>NUCLEOTIDE SEQUENCE [LARGE SCALE GENOMIC DNA]</scope>
    <source>
        <strain evidence="13">CCM 8896</strain>
    </source>
</reference>
<comment type="pathway">
    <text evidence="1 11">Metabolic intermediate biosynthesis; chorismate biosynthesis; chorismate from D-erythrose 4-phosphate and phosphoenolpyruvate: step 5/7.</text>
</comment>
<evidence type="ECO:0000256" key="5">
    <source>
        <dbReference type="ARBA" id="ARBA00022679"/>
    </source>
</evidence>
<keyword evidence="13" id="KW-1185">Reference proteome</keyword>
<keyword evidence="8 11" id="KW-0067">ATP-binding</keyword>
<evidence type="ECO:0000256" key="2">
    <source>
        <dbReference type="ARBA" id="ARBA00006997"/>
    </source>
</evidence>
<evidence type="ECO:0000256" key="9">
    <source>
        <dbReference type="ARBA" id="ARBA00023141"/>
    </source>
</evidence>
<feature type="binding site" evidence="11">
    <location>
        <position position="33"/>
    </location>
    <ligand>
        <name>substrate</name>
    </ligand>
</feature>
<comment type="subcellular location">
    <subcellularLocation>
        <location evidence="11">Cytoplasm</location>
    </subcellularLocation>
</comment>
<dbReference type="RefSeq" id="WP_125715167.1">
    <property type="nucleotide sequence ID" value="NZ_JBHTOP010000022.1"/>
</dbReference>
<comment type="subunit">
    <text evidence="11">Monomer.</text>
</comment>
<comment type="caution">
    <text evidence="11">Lacks conserved residue(s) required for the propagation of feature annotation.</text>
</comment>
<dbReference type="PRINTS" id="PR01100">
    <property type="entry name" value="SHIKIMTKNASE"/>
</dbReference>
<evidence type="ECO:0000256" key="11">
    <source>
        <dbReference type="HAMAP-Rule" id="MF_00109"/>
    </source>
</evidence>
<comment type="cofactor">
    <cofactor evidence="11">
        <name>Mg(2+)</name>
        <dbReference type="ChEBI" id="CHEBI:18420"/>
    </cofactor>
    <text evidence="11">Binds 1 Mg(2+) ion per subunit.</text>
</comment>
<dbReference type="InterPro" id="IPR000623">
    <property type="entry name" value="Shikimate_kinase/TSH1"/>
</dbReference>
<protein>
    <recommendedName>
        <fullName evidence="3 11">Shikimate kinase</fullName>
        <shortName evidence="11">SK</shortName>
        <ecNumber evidence="3 11">2.7.1.71</ecNumber>
    </recommendedName>
</protein>
<evidence type="ECO:0000313" key="13">
    <source>
        <dbReference type="Proteomes" id="UP001597267"/>
    </source>
</evidence>
<keyword evidence="7 11" id="KW-0418">Kinase</keyword>
<evidence type="ECO:0000256" key="6">
    <source>
        <dbReference type="ARBA" id="ARBA00022741"/>
    </source>
</evidence>
<evidence type="ECO:0000256" key="7">
    <source>
        <dbReference type="ARBA" id="ARBA00022777"/>
    </source>
</evidence>
<feature type="binding site" evidence="11">
    <location>
        <position position="135"/>
    </location>
    <ligand>
        <name>substrate</name>
    </ligand>
</feature>
<evidence type="ECO:0000256" key="4">
    <source>
        <dbReference type="ARBA" id="ARBA00022605"/>
    </source>
</evidence>
<keyword evidence="11" id="KW-0479">Metal-binding</keyword>
<keyword evidence="11" id="KW-0460">Magnesium</keyword>
<organism evidence="12 13">
    <name type="scientific">Agrilactobacillus yilanensis</name>
    <dbReference type="NCBI Taxonomy" id="2485997"/>
    <lineage>
        <taxon>Bacteria</taxon>
        <taxon>Bacillati</taxon>
        <taxon>Bacillota</taxon>
        <taxon>Bacilli</taxon>
        <taxon>Lactobacillales</taxon>
        <taxon>Lactobacillaceae</taxon>
        <taxon>Agrilactobacillus</taxon>
    </lineage>
</organism>
<proteinExistence type="inferred from homology"/>
<name>A0ABW4J9W9_9LACO</name>
<evidence type="ECO:0000256" key="3">
    <source>
        <dbReference type="ARBA" id="ARBA00012154"/>
    </source>
</evidence>
<evidence type="ECO:0000313" key="12">
    <source>
        <dbReference type="EMBL" id="MFD1672010.1"/>
    </source>
</evidence>
<dbReference type="InterPro" id="IPR031322">
    <property type="entry name" value="Shikimate/glucono_kinase"/>
</dbReference>
<feature type="binding site" evidence="11">
    <location>
        <position position="57"/>
    </location>
    <ligand>
        <name>substrate</name>
    </ligand>
</feature>
<comment type="similarity">
    <text evidence="2 11">Belongs to the shikimate kinase family.</text>
</comment>
<gene>
    <name evidence="11" type="primary">aroK</name>
    <name evidence="12" type="ORF">ACFQ5M_07880</name>
</gene>
<comment type="function">
    <text evidence="11">Catalyzes the specific phosphorylation of the 3-hydroxyl group of shikimic acid using ATP as a cosubstrate.</text>
</comment>
<comment type="catalytic activity">
    <reaction evidence="10 11">
        <text>shikimate + ATP = 3-phosphoshikimate + ADP + H(+)</text>
        <dbReference type="Rhea" id="RHEA:13121"/>
        <dbReference type="ChEBI" id="CHEBI:15378"/>
        <dbReference type="ChEBI" id="CHEBI:30616"/>
        <dbReference type="ChEBI" id="CHEBI:36208"/>
        <dbReference type="ChEBI" id="CHEBI:145989"/>
        <dbReference type="ChEBI" id="CHEBI:456216"/>
        <dbReference type="EC" id="2.7.1.71"/>
    </reaction>
</comment>
<dbReference type="HAMAP" id="MF_00109">
    <property type="entry name" value="Shikimate_kinase"/>
    <property type="match status" value="1"/>
</dbReference>
<accession>A0ABW4J9W9</accession>
<dbReference type="InterPro" id="IPR027417">
    <property type="entry name" value="P-loop_NTPase"/>
</dbReference>
<feature type="binding site" evidence="11">
    <location>
        <position position="78"/>
    </location>
    <ligand>
        <name>substrate</name>
    </ligand>
</feature>
<keyword evidence="6 11" id="KW-0547">Nucleotide-binding</keyword>
<dbReference type="PANTHER" id="PTHR21087">
    <property type="entry name" value="SHIKIMATE KINASE"/>
    <property type="match status" value="1"/>
</dbReference>